<organism evidence="2 3">
    <name type="scientific">Pleodorina starrii</name>
    <dbReference type="NCBI Taxonomy" id="330485"/>
    <lineage>
        <taxon>Eukaryota</taxon>
        <taxon>Viridiplantae</taxon>
        <taxon>Chlorophyta</taxon>
        <taxon>core chlorophytes</taxon>
        <taxon>Chlorophyceae</taxon>
        <taxon>CS clade</taxon>
        <taxon>Chlamydomonadales</taxon>
        <taxon>Volvocaceae</taxon>
        <taxon>Pleodorina</taxon>
    </lineage>
</organism>
<evidence type="ECO:0000313" key="2">
    <source>
        <dbReference type="EMBL" id="GLC48172.1"/>
    </source>
</evidence>
<name>A0A9W6BAM6_9CHLO</name>
<evidence type="ECO:0000313" key="3">
    <source>
        <dbReference type="Proteomes" id="UP001165080"/>
    </source>
</evidence>
<protein>
    <submittedName>
        <fullName evidence="2">Uncharacterized protein</fullName>
    </submittedName>
</protein>
<gene>
    <name evidence="2" type="primary">PLEST007437</name>
    <name evidence="2" type="ORF">PLESTB_000067200</name>
</gene>
<dbReference type="EMBL" id="BRXU01000001">
    <property type="protein sequence ID" value="GLC48172.1"/>
    <property type="molecule type" value="Genomic_DNA"/>
</dbReference>
<feature type="compositionally biased region" description="Low complexity" evidence="1">
    <location>
        <begin position="127"/>
        <end position="138"/>
    </location>
</feature>
<keyword evidence="3" id="KW-1185">Reference proteome</keyword>
<comment type="caution">
    <text evidence="2">The sequence shown here is derived from an EMBL/GenBank/DDBJ whole genome shotgun (WGS) entry which is preliminary data.</text>
</comment>
<feature type="compositionally biased region" description="Low complexity" evidence="1">
    <location>
        <begin position="214"/>
        <end position="224"/>
    </location>
</feature>
<proteinExistence type="predicted"/>
<feature type="region of interest" description="Disordered" evidence="1">
    <location>
        <begin position="346"/>
        <end position="373"/>
    </location>
</feature>
<feature type="compositionally biased region" description="Polar residues" evidence="1">
    <location>
        <begin position="91"/>
        <end position="100"/>
    </location>
</feature>
<feature type="region of interest" description="Disordered" evidence="1">
    <location>
        <begin position="60"/>
        <end position="168"/>
    </location>
</feature>
<feature type="compositionally biased region" description="Basic and acidic residues" evidence="1">
    <location>
        <begin position="79"/>
        <end position="88"/>
    </location>
</feature>
<feature type="compositionally biased region" description="Gly residues" evidence="1">
    <location>
        <begin position="355"/>
        <end position="373"/>
    </location>
</feature>
<feature type="compositionally biased region" description="Low complexity" evidence="1">
    <location>
        <begin position="260"/>
        <end position="278"/>
    </location>
</feature>
<feature type="compositionally biased region" description="Low complexity" evidence="1">
    <location>
        <begin position="285"/>
        <end position="306"/>
    </location>
</feature>
<sequence>MDNYDMRRSLLVLQSGKFCLCSSYLGVVRDLATRKKTVAKVSFNLRLDIKRQVALTAEGKNSAMELRPRSGRSRSNNTRADDDVRAREANPPTTGRQAAGSSALDGQGHVLESSGDDNGLRRGEAGSAAPAAAAAAAAPRPPRPPRASAPTLSELMSDPSRPPPNDLTSIKYQLFTAAGRPVPPASRAQLAAAAELLEAAAAARRLEQAGPAPAAAPAAAAAPADDGGNTHSGLPAGRGLGAADDDESSQPGAPEAMEMSQQQPQSQQPPGVLPPLSQEPMDMSQQPQGLQEQEQEQAAQQHAPPESLLPEYASWPVLRLRTLDGPKTAFVAPSMVGQVLREHGLAAAAPKRRGGGGGGGSGGGSGGSAQDGP</sequence>
<accession>A0A9W6BAM6</accession>
<reference evidence="2 3" key="1">
    <citation type="journal article" date="2023" name="Commun. Biol.">
        <title>Reorganization of the ancestral sex-determining regions during the evolution of trioecy in Pleodorina starrii.</title>
        <authorList>
            <person name="Takahashi K."/>
            <person name="Suzuki S."/>
            <person name="Kawai-Toyooka H."/>
            <person name="Yamamoto K."/>
            <person name="Hamaji T."/>
            <person name="Ootsuki R."/>
            <person name="Yamaguchi H."/>
            <person name="Kawachi M."/>
            <person name="Higashiyama T."/>
            <person name="Nozaki H."/>
        </authorList>
    </citation>
    <scope>NUCLEOTIDE SEQUENCE [LARGE SCALE GENOMIC DNA]</scope>
    <source>
        <strain evidence="2 3">NIES-4479</strain>
    </source>
</reference>
<evidence type="ECO:0000256" key="1">
    <source>
        <dbReference type="SAM" id="MobiDB-lite"/>
    </source>
</evidence>
<feature type="region of interest" description="Disordered" evidence="1">
    <location>
        <begin position="214"/>
        <end position="308"/>
    </location>
</feature>
<dbReference type="AlphaFoldDB" id="A0A9W6BAM6"/>
<dbReference type="Proteomes" id="UP001165080">
    <property type="component" value="Unassembled WGS sequence"/>
</dbReference>